<keyword evidence="2" id="KW-0732">Signal</keyword>
<evidence type="ECO:0000313" key="3">
    <source>
        <dbReference type="EMBL" id="AHG22243.1"/>
    </source>
</evidence>
<evidence type="ECO:0000256" key="1">
    <source>
        <dbReference type="SAM" id="MobiDB-lite"/>
    </source>
</evidence>
<dbReference type="HOGENOM" id="CLU_171114_0_0_6"/>
<keyword evidence="4" id="KW-1185">Reference proteome</keyword>
<dbReference type="AlphaFoldDB" id="W0LEF5"/>
<accession>W0LEF5</accession>
<evidence type="ECO:0000256" key="2">
    <source>
        <dbReference type="SAM" id="SignalP"/>
    </source>
</evidence>
<dbReference type="EMBL" id="CP007044">
    <property type="protein sequence ID" value="AHG22243.1"/>
    <property type="molecule type" value="Genomic_DNA"/>
</dbReference>
<sequence length="91" mass="9854">MKILINATLLSLPLTLWCGIVQANDQAIPWATNSGDVESNHIAKVGEDLNASHQLVTKTQEGVWAMNSGSISEDEKALTDSHTSMPQNTQH</sequence>
<gene>
    <name evidence="3" type="ORF">Z042_23500</name>
</gene>
<organism evidence="3 4">
    <name type="scientific">Chania multitudinisentens RB-25</name>
    <dbReference type="NCBI Taxonomy" id="1441930"/>
    <lineage>
        <taxon>Bacteria</taxon>
        <taxon>Pseudomonadati</taxon>
        <taxon>Pseudomonadota</taxon>
        <taxon>Gammaproteobacteria</taxon>
        <taxon>Enterobacterales</taxon>
        <taxon>Yersiniaceae</taxon>
        <taxon>Chania</taxon>
    </lineage>
</organism>
<protein>
    <submittedName>
        <fullName evidence="3">Membrane protein</fullName>
    </submittedName>
</protein>
<dbReference type="eggNOG" id="ENOG5032SYP">
    <property type="taxonomic scope" value="Bacteria"/>
</dbReference>
<feature type="region of interest" description="Disordered" evidence="1">
    <location>
        <begin position="70"/>
        <end position="91"/>
    </location>
</feature>
<feature type="chain" id="PRO_5004791920" evidence="2">
    <location>
        <begin position="24"/>
        <end position="91"/>
    </location>
</feature>
<dbReference type="Proteomes" id="UP000019030">
    <property type="component" value="Chromosome"/>
</dbReference>
<dbReference type="PATRIC" id="fig|1441930.4.peg.4645"/>
<reference evidence="3 4" key="1">
    <citation type="submission" date="2014-01" db="EMBL/GenBank/DDBJ databases">
        <title>Isolation of Serratia multitudinisentens RB-25 from Ex-Landfill site.</title>
        <authorList>
            <person name="Robson E.H.J."/>
        </authorList>
    </citation>
    <scope>NUCLEOTIDE SEQUENCE [LARGE SCALE GENOMIC DNA]</scope>
    <source>
        <strain evidence="3 4">RB-25</strain>
    </source>
</reference>
<feature type="compositionally biased region" description="Polar residues" evidence="1">
    <location>
        <begin position="80"/>
        <end position="91"/>
    </location>
</feature>
<evidence type="ECO:0000313" key="4">
    <source>
        <dbReference type="Proteomes" id="UP000019030"/>
    </source>
</evidence>
<proteinExistence type="predicted"/>
<reference evidence="3 4" key="2">
    <citation type="submission" date="2015-03" db="EMBL/GenBank/DDBJ databases">
        <authorList>
            <person name="Chan K.-G."/>
        </authorList>
    </citation>
    <scope>NUCLEOTIDE SEQUENCE [LARGE SCALE GENOMIC DNA]</scope>
    <source>
        <strain evidence="3 4">RB-25</strain>
    </source>
</reference>
<dbReference type="KEGG" id="sfo:Z042_23500"/>
<name>W0LEF5_9GAMM</name>
<feature type="signal peptide" evidence="2">
    <location>
        <begin position="1"/>
        <end position="23"/>
    </location>
</feature>